<reference evidence="2" key="1">
    <citation type="submission" date="2013-03" db="EMBL/GenBank/DDBJ databases">
        <title>The Genome Sequence of Anopheles dirus WRAIR2.</title>
        <authorList>
            <consortium name="The Broad Institute Genomics Platform"/>
            <person name="Neafsey D.E."/>
            <person name="Walton C."/>
            <person name="Walker B."/>
            <person name="Young S.K."/>
            <person name="Zeng Q."/>
            <person name="Gargeya S."/>
            <person name="Fitzgerald M."/>
            <person name="Haas B."/>
            <person name="Abouelleil A."/>
            <person name="Allen A.W."/>
            <person name="Alvarado L."/>
            <person name="Arachchi H.M."/>
            <person name="Berlin A.M."/>
            <person name="Chapman S.B."/>
            <person name="Gainer-Dewar J."/>
            <person name="Goldberg J."/>
            <person name="Griggs A."/>
            <person name="Gujja S."/>
            <person name="Hansen M."/>
            <person name="Howarth C."/>
            <person name="Imamovic A."/>
            <person name="Ireland A."/>
            <person name="Larimer J."/>
            <person name="McCowan C."/>
            <person name="Murphy C."/>
            <person name="Pearson M."/>
            <person name="Poon T.W."/>
            <person name="Priest M."/>
            <person name="Roberts A."/>
            <person name="Saif S."/>
            <person name="Shea T."/>
            <person name="Sisk P."/>
            <person name="Sykes S."/>
            <person name="Wortman J."/>
            <person name="Nusbaum C."/>
            <person name="Birren B."/>
        </authorList>
    </citation>
    <scope>NUCLEOTIDE SEQUENCE [LARGE SCALE GENOMIC DNA]</scope>
    <source>
        <strain evidence="2">WRAIR2</strain>
    </source>
</reference>
<accession>A0A182NVV2</accession>
<sequence>MRSFTHFNPNRTFKDTCLHLVCGRNGEWARAVSGCESTFSIARYEVHKQRGEKSARIYNGLRKKYSQARWRGYVLETHKTTYQPVLQMILRWHQ</sequence>
<dbReference type="Proteomes" id="UP000075884">
    <property type="component" value="Unassembled WGS sequence"/>
</dbReference>
<evidence type="ECO:0000313" key="2">
    <source>
        <dbReference type="Proteomes" id="UP000075884"/>
    </source>
</evidence>
<protein>
    <submittedName>
        <fullName evidence="1">Uncharacterized protein</fullName>
    </submittedName>
</protein>
<proteinExistence type="predicted"/>
<keyword evidence="2" id="KW-1185">Reference proteome</keyword>
<dbReference type="AlphaFoldDB" id="A0A182NVV2"/>
<dbReference type="VEuPathDB" id="VectorBase:ADIR014044"/>
<dbReference type="EnsemblMetazoa" id="ADIR014044-RA">
    <property type="protein sequence ID" value="ADIR014044-PA"/>
    <property type="gene ID" value="ADIR014044"/>
</dbReference>
<evidence type="ECO:0000313" key="1">
    <source>
        <dbReference type="EnsemblMetazoa" id="ADIR014044-PA"/>
    </source>
</evidence>
<reference evidence="1" key="2">
    <citation type="submission" date="2020-05" db="UniProtKB">
        <authorList>
            <consortium name="EnsemblMetazoa"/>
        </authorList>
    </citation>
    <scope>IDENTIFICATION</scope>
    <source>
        <strain evidence="1">WRAIR2</strain>
    </source>
</reference>
<organism evidence="1 2">
    <name type="scientific">Anopheles dirus</name>
    <dbReference type="NCBI Taxonomy" id="7168"/>
    <lineage>
        <taxon>Eukaryota</taxon>
        <taxon>Metazoa</taxon>
        <taxon>Ecdysozoa</taxon>
        <taxon>Arthropoda</taxon>
        <taxon>Hexapoda</taxon>
        <taxon>Insecta</taxon>
        <taxon>Pterygota</taxon>
        <taxon>Neoptera</taxon>
        <taxon>Endopterygota</taxon>
        <taxon>Diptera</taxon>
        <taxon>Nematocera</taxon>
        <taxon>Culicoidea</taxon>
        <taxon>Culicidae</taxon>
        <taxon>Anophelinae</taxon>
        <taxon>Anopheles</taxon>
    </lineage>
</organism>
<name>A0A182NVV2_9DIPT</name>